<organism evidence="3 4">
    <name type="scientific">Marinimicrococcus flavescens</name>
    <dbReference type="NCBI Taxonomy" id="3031815"/>
    <lineage>
        <taxon>Bacteria</taxon>
        <taxon>Pseudomonadati</taxon>
        <taxon>Pseudomonadota</taxon>
        <taxon>Alphaproteobacteria</taxon>
        <taxon>Geminicoccales</taxon>
        <taxon>Geminicoccaceae</taxon>
        <taxon>Marinimicrococcus</taxon>
    </lineage>
</organism>
<evidence type="ECO:0000259" key="2">
    <source>
        <dbReference type="Pfam" id="PF05170"/>
    </source>
</evidence>
<evidence type="ECO:0000313" key="3">
    <source>
        <dbReference type="EMBL" id="MDF1585912.1"/>
    </source>
</evidence>
<feature type="domain" description="AsmA" evidence="2">
    <location>
        <begin position="398"/>
        <end position="585"/>
    </location>
</feature>
<feature type="region of interest" description="Disordered" evidence="1">
    <location>
        <begin position="718"/>
        <end position="749"/>
    </location>
</feature>
<dbReference type="InterPro" id="IPR052894">
    <property type="entry name" value="AsmA-related"/>
</dbReference>
<dbReference type="Pfam" id="PF05170">
    <property type="entry name" value="AsmA"/>
    <property type="match status" value="2"/>
</dbReference>
<sequence length="764" mass="79200">MRLRKTLLVLAILLVTVPALLLAAVALVDLERYRPYLEARASEALGREVTVGGEIGLAFSLRPTVALGNVTLANATWGTRPEMARVRRLAVRLALLPLLRGEADIASIAIEGADIVLETDAQGRGNWSPVKPSGEAGARAPQSTDAAGRGAAGEGDGPATLPLVRSLRIVDSVLSWRDGRSGALLAVAVDRLEAETGGLDQPIGLEARGTINGRRVELEGELGPLAALVTGDEPWPVRLDGEALDADVTIAGTVLRPLQPERLDLKVSVETRRPERLLAIDASLGVSPQLLDALERVRLAGRVAGPAGGPALEELDATARFAGLDIAAEGRIGDVARLEGLALDIRAEGQDNGALAQLLGRRLPEGKVALAVRAEGNAGRLALPGLRLGLGTNELVGGLLLRREGPRPRIEGELNAPRLDLAAFAGEKGVAGRSGSGGSGTKDRRERLFSKEPLDLGALGLVDLDLELSAGELRLPGLLLEMAAARLLLEERRLELAPMKLHLAGNAAGGRLVLDARKGPPALQLELDAPGIDMAALLAAFGREDLVESKGRLKLRLAGAGASPAALAGSLDGELEAVLAAGRLRVGVLDGLEGGRRIAAALFGDPRGWVDLRCGRFEIPVADGVARLRTAVLETSVSRVLASGSIDLGRERLDLLLTPRSRVGGLDLALPVKLKGTLMEPDPGIDESEAARRAAAALLGGLLGLQGGQAGDVCGEVLPEGDGAAPREPPAGSGAGRADPAVDGARDAADRLRRGLEGLLGGRR</sequence>
<gene>
    <name evidence="3" type="ORF">PZ740_05880</name>
</gene>
<comment type="caution">
    <text evidence="3">The sequence shown here is derived from an EMBL/GenBank/DDBJ whole genome shotgun (WGS) entry which is preliminary data.</text>
</comment>
<reference evidence="3 4" key="1">
    <citation type="submission" date="2023-03" db="EMBL/GenBank/DDBJ databases">
        <title>YIM 152171 draft genome.</title>
        <authorList>
            <person name="Yang Z."/>
        </authorList>
    </citation>
    <scope>NUCLEOTIDE SEQUENCE [LARGE SCALE GENOMIC DNA]</scope>
    <source>
        <strain evidence="3 4">YIM 152171</strain>
    </source>
</reference>
<dbReference type="GO" id="GO:0090313">
    <property type="term" value="P:regulation of protein targeting to membrane"/>
    <property type="evidence" value="ECO:0007669"/>
    <property type="project" value="TreeGrafter"/>
</dbReference>
<feature type="domain" description="AsmA" evidence="2">
    <location>
        <begin position="5"/>
        <end position="129"/>
    </location>
</feature>
<name>A0AAP3XQY6_9PROT</name>
<dbReference type="PANTHER" id="PTHR30441">
    <property type="entry name" value="DUF748 DOMAIN-CONTAINING PROTEIN"/>
    <property type="match status" value="1"/>
</dbReference>
<keyword evidence="4" id="KW-1185">Reference proteome</keyword>
<evidence type="ECO:0000256" key="1">
    <source>
        <dbReference type="SAM" id="MobiDB-lite"/>
    </source>
</evidence>
<dbReference type="GO" id="GO:0005886">
    <property type="term" value="C:plasma membrane"/>
    <property type="evidence" value="ECO:0007669"/>
    <property type="project" value="TreeGrafter"/>
</dbReference>
<dbReference type="Proteomes" id="UP001301140">
    <property type="component" value="Unassembled WGS sequence"/>
</dbReference>
<feature type="region of interest" description="Disordered" evidence="1">
    <location>
        <begin position="124"/>
        <end position="157"/>
    </location>
</feature>
<dbReference type="RefSeq" id="WP_327788332.1">
    <property type="nucleotide sequence ID" value="NZ_JARGEQ010000051.1"/>
</dbReference>
<dbReference type="AlphaFoldDB" id="A0AAP3XQY6"/>
<proteinExistence type="predicted"/>
<evidence type="ECO:0000313" key="4">
    <source>
        <dbReference type="Proteomes" id="UP001301140"/>
    </source>
</evidence>
<dbReference type="PANTHER" id="PTHR30441:SF4">
    <property type="entry name" value="PROTEIN ASMA"/>
    <property type="match status" value="1"/>
</dbReference>
<accession>A0AAP3XQY6</accession>
<protein>
    <submittedName>
        <fullName evidence="3">AsmA family protein</fullName>
    </submittedName>
</protein>
<dbReference type="InterPro" id="IPR007844">
    <property type="entry name" value="AsmA"/>
</dbReference>
<dbReference type="EMBL" id="JARGEQ010000051">
    <property type="protein sequence ID" value="MDF1585912.1"/>
    <property type="molecule type" value="Genomic_DNA"/>
</dbReference>